<dbReference type="GeneID" id="95967628"/>
<name>A0AAX4NFN8_9ARCH</name>
<evidence type="ECO:0000313" key="2">
    <source>
        <dbReference type="Proteomes" id="UP001451606"/>
    </source>
</evidence>
<dbReference type="InterPro" id="IPR018716">
    <property type="entry name" value="DUF2240"/>
</dbReference>
<keyword evidence="2" id="KW-1185">Reference proteome</keyword>
<dbReference type="RefSeq" id="WP_393970668.1">
    <property type="nucleotide sequence ID" value="NZ_CP133772.1"/>
</dbReference>
<proteinExistence type="predicted"/>
<dbReference type="AlphaFoldDB" id="A0AAX4NFN8"/>
<gene>
    <name evidence="1" type="ORF">OXIME_000893</name>
</gene>
<dbReference type="EMBL" id="CP133772">
    <property type="protein sequence ID" value="WYY00327.1"/>
    <property type="molecule type" value="Genomic_DNA"/>
</dbReference>
<protein>
    <submittedName>
        <fullName evidence="1">DUF2240 family protein</fullName>
    </submittedName>
</protein>
<sequence length="160" mass="18562">MNRDVARRIIALVATERKNSPNGLTRQDFITTIAYKRKLMDPDMIEKFIQESIKESLLIEKEMKIFPNFSTSGIIVPLDFQINPDQLFAENTDKPIVDRMLDAISASGKMTKKEAISRSREIMEYMKLINFEVALMAVMSEEGIDIRNFLKEYTVQYNKE</sequence>
<dbReference type="KEGG" id="omr:OXIME_000893"/>
<accession>A0AAX4NFN8</accession>
<organism evidence="1 2">
    <name type="scientific">Oxyplasma meridianum</name>
    <dbReference type="NCBI Taxonomy" id="3073602"/>
    <lineage>
        <taxon>Archaea</taxon>
        <taxon>Methanobacteriati</taxon>
        <taxon>Thermoplasmatota</taxon>
        <taxon>Thermoplasmata</taxon>
        <taxon>Thermoplasmatales</taxon>
        <taxon>Thermoplasmataceae</taxon>
        <taxon>Oxyplasma</taxon>
    </lineage>
</organism>
<dbReference type="Pfam" id="PF09999">
    <property type="entry name" value="DUF2240"/>
    <property type="match status" value="1"/>
</dbReference>
<reference evidence="1 2" key="1">
    <citation type="submission" date="2023-09" db="EMBL/GenBank/DDBJ databases">
        <authorList>
            <person name="Golyshina O.V."/>
            <person name="Lunev E.A."/>
            <person name="Bargiela R."/>
            <person name="Gaines M.C."/>
            <person name="Daum B."/>
            <person name="Bale N.J."/>
            <person name="Koenen M."/>
            <person name="Sinninghe Damst J.S."/>
            <person name="Yakimov M."/>
            <person name="Golyshin P.N."/>
        </authorList>
    </citation>
    <scope>NUCLEOTIDE SEQUENCE [LARGE SCALE GENOMIC DNA]</scope>
    <source>
        <strain evidence="1 2">M1</strain>
    </source>
</reference>
<evidence type="ECO:0000313" key="1">
    <source>
        <dbReference type="EMBL" id="WYY00327.1"/>
    </source>
</evidence>
<dbReference type="Proteomes" id="UP001451606">
    <property type="component" value="Chromosome"/>
</dbReference>